<evidence type="ECO:0000256" key="9">
    <source>
        <dbReference type="ARBA" id="ARBA00023204"/>
    </source>
</evidence>
<keyword evidence="8 10" id="KW-0238">DNA-binding</keyword>
<evidence type="ECO:0000256" key="3">
    <source>
        <dbReference type="ARBA" id="ARBA00022763"/>
    </source>
</evidence>
<keyword evidence="6 10" id="KW-0269">Exonuclease</keyword>
<comment type="function">
    <text evidence="10">A helicase/nuclease that prepares dsDNA breaks (DSB) for recombinational DNA repair. Binds to DSBs and unwinds DNA via a highly rapid and processive ATP-dependent bidirectional helicase activity. Unwinds dsDNA until it encounters a Chi (crossover hotspot instigator) sequence from the 3' direction. Cuts ssDNA a few nucleotides 3' to the Chi site. The properties and activities of the enzyme are changed at Chi. The Chi-altered holoenzyme produces a long 3'-ssDNA overhang and facilitates RecA-binding to the ssDNA for homologous DNA recombination and repair. Holoenzyme degrades any linearized DNA that is unable to undergo homologous recombination. In the holoenzyme this subunit recognizes the wild-type Chi sequence, and when added to isolated RecB increases its ATP-dependent helicase processivity.</text>
</comment>
<evidence type="ECO:0000256" key="10">
    <source>
        <dbReference type="HAMAP-Rule" id="MF_01486"/>
    </source>
</evidence>
<evidence type="ECO:0000313" key="13">
    <source>
        <dbReference type="Proteomes" id="UP000042997"/>
    </source>
</evidence>
<keyword evidence="7 10" id="KW-0067">ATP-binding</keyword>
<sequence>MQDRNTPSDEGTRVLTLHRAERADTLAAALAELLVVPLADPFAREIVAVPAKGVERWLTQRLSTVLGGTCGDGVAANIDHPSPARLVDEALAAATGRTAADDPWHPDRMRWTLLDVVDDCLDEPWCTVLARHLGRDGVDHRAGRRYATAAHLADLFRSYASQRPEMLVDWAAGRDTDGTGHDLAEHLVWQARLWRRLRERLGDDSPAERLTAACTRLRTDPELVDWPARLSLFGPTRLTVAQCAVLSAVAANRDVHLWIPHPSPAMWEGQAAAAPVRRRADDRSALAVQHPLLASLARDVRELRAHLAGPGVADVHHPGGTGPDTLLGRLQDDLRADRPPARSAAADGTIRIHACHGPARQVEVLRECLLHLFADDPSLEPRDVVVMCPDVETYAPLVQAAFGQGAARHDTSGHPGHRLRVRLADRGLRRTNPVLAVVATLVGLADARVTASEVLDLAGAAPVRRRFGFVDDDLERLQEWTAAAGARWGIGKGQRNAFGLGDFPQNTFGTALDRILLGTAADESQSEWLGLTLPLDDVESNDIDLTGRFAEYIDRLTVALHGLRGPQPAAQWADALTRALDLLTDVDPADAWQLTQAHRELAAAVEHAGPAPLRLADVRAMLTARLAARPTRANFRTGELTVCTMVPMRSVPHRVVVLLGLDDESFPRSAHIDGDDVLAVNPCLGERDPRSEDRQLLLDAVMSAGETLLLFYTGADPVTGARRPPAIPLSELRDVVETMVGPDGMAELLTRHPLQPFDPRNFRPDRPLSFDRAALAGARAAQHPAKQRPGLLQRPLAPAARTDVDLADLVAFVTHPTQAFLRQRLGVRVPDRDEDIADALDVGLDPLARWDLGDRMLEALLAGTDPADFRAAEWRRGTLPPYRLGELALDDVAATVDTLVAVCRPIYTGPADTVDVNVDLGDGRRLTGTVGGVHGAVVARSTFSRLAPKHRLTAWVHLLAVAASDRPGPWQAVTTGRGRFRSTPAWRSTINAPADPVEQLARLVDLRDRGLHEPLPTATAAAAEYAERRHRGDSVEMGLDAAAQEFGSTYGERTDRHLAYLYGPDVTLRDLTSVAARDDEQTWHGEPTRFGALARRLWEPLLSNEIQGRP</sequence>
<dbReference type="NCBIfam" id="TIGR01450">
    <property type="entry name" value="recC"/>
    <property type="match status" value="1"/>
</dbReference>
<dbReference type="InterPro" id="IPR011335">
    <property type="entry name" value="Restrct_endonuc-II-like"/>
</dbReference>
<evidence type="ECO:0000256" key="6">
    <source>
        <dbReference type="ARBA" id="ARBA00022839"/>
    </source>
</evidence>
<keyword evidence="3 10" id="KW-0227">DNA damage</keyword>
<dbReference type="PIRSF" id="PIRSF000980">
    <property type="entry name" value="RecC"/>
    <property type="match status" value="1"/>
</dbReference>
<dbReference type="GO" id="GO:0005524">
    <property type="term" value="F:ATP binding"/>
    <property type="evidence" value="ECO:0007669"/>
    <property type="project" value="UniProtKB-UniRule"/>
</dbReference>
<keyword evidence="1 10" id="KW-0540">Nuclease</keyword>
<keyword evidence="4 10" id="KW-0378">Hydrolase</keyword>
<evidence type="ECO:0000256" key="4">
    <source>
        <dbReference type="ARBA" id="ARBA00022801"/>
    </source>
</evidence>
<dbReference type="InterPro" id="IPR041500">
    <property type="entry name" value="RecC_C"/>
</dbReference>
<name>A0A098BVB9_9NOCA</name>
<evidence type="ECO:0000256" key="5">
    <source>
        <dbReference type="ARBA" id="ARBA00022806"/>
    </source>
</evidence>
<dbReference type="GO" id="GO:0003677">
    <property type="term" value="F:DNA binding"/>
    <property type="evidence" value="ECO:0007669"/>
    <property type="project" value="UniProtKB-UniRule"/>
</dbReference>
<dbReference type="Gene3D" id="3.40.50.10930">
    <property type="match status" value="1"/>
</dbReference>
<dbReference type="HAMAP" id="MF_01486">
    <property type="entry name" value="RecC"/>
    <property type="match status" value="1"/>
</dbReference>
<evidence type="ECO:0000313" key="12">
    <source>
        <dbReference type="EMBL" id="CDZ92160.1"/>
    </source>
</evidence>
<protein>
    <recommendedName>
        <fullName evidence="10">RecBCD enzyme subunit RecC</fullName>
    </recommendedName>
    <alternativeName>
        <fullName evidence="10">Exonuclease V subunit RecC</fullName>
        <shortName evidence="10">ExoV subunit RecC</shortName>
    </alternativeName>
    <alternativeName>
        <fullName evidence="10">Helicase/nuclease RecBCD subunit RecC</fullName>
    </alternativeName>
</protein>
<dbReference type="Gene3D" id="1.10.10.160">
    <property type="match status" value="1"/>
</dbReference>
<dbReference type="InterPro" id="IPR006697">
    <property type="entry name" value="RecC"/>
</dbReference>
<dbReference type="GO" id="GO:0003678">
    <property type="term" value="F:DNA helicase activity"/>
    <property type="evidence" value="ECO:0007669"/>
    <property type="project" value="UniProtKB-UniRule"/>
</dbReference>
<dbReference type="AlphaFoldDB" id="A0A098BVB9"/>
<dbReference type="Gene3D" id="1.10.10.990">
    <property type="match status" value="1"/>
</dbReference>
<evidence type="ECO:0000256" key="7">
    <source>
        <dbReference type="ARBA" id="ARBA00022840"/>
    </source>
</evidence>
<dbReference type="GO" id="GO:0000724">
    <property type="term" value="P:double-strand break repair via homologous recombination"/>
    <property type="evidence" value="ECO:0007669"/>
    <property type="project" value="UniProtKB-UniRule"/>
</dbReference>
<keyword evidence="5 10" id="KW-0347">Helicase</keyword>
<dbReference type="eggNOG" id="COG1330">
    <property type="taxonomic scope" value="Bacteria"/>
</dbReference>
<keyword evidence="2 10" id="KW-0547">Nucleotide-binding</keyword>
<accession>A0A098BVB9</accession>
<dbReference type="SUPFAM" id="SSF52980">
    <property type="entry name" value="Restriction endonuclease-like"/>
    <property type="match status" value="1"/>
</dbReference>
<dbReference type="EMBL" id="CCSD01000109">
    <property type="protein sequence ID" value="CDZ92160.1"/>
    <property type="molecule type" value="Genomic_DNA"/>
</dbReference>
<evidence type="ECO:0000256" key="8">
    <source>
        <dbReference type="ARBA" id="ARBA00023125"/>
    </source>
</evidence>
<dbReference type="Pfam" id="PF17946">
    <property type="entry name" value="RecC_C"/>
    <property type="match status" value="1"/>
</dbReference>
<dbReference type="GO" id="GO:0008854">
    <property type="term" value="F:exodeoxyribonuclease V activity"/>
    <property type="evidence" value="ECO:0007669"/>
    <property type="project" value="InterPro"/>
</dbReference>
<dbReference type="PANTHER" id="PTHR30591:SF1">
    <property type="entry name" value="RECBCD ENZYME SUBUNIT RECC"/>
    <property type="match status" value="1"/>
</dbReference>
<dbReference type="Gene3D" id="3.40.50.300">
    <property type="entry name" value="P-loop containing nucleotide triphosphate hydrolases"/>
    <property type="match status" value="2"/>
</dbReference>
<feature type="domain" description="RecC C-terminal" evidence="11">
    <location>
        <begin position="802"/>
        <end position="1029"/>
    </location>
</feature>
<evidence type="ECO:0000259" key="11">
    <source>
        <dbReference type="Pfam" id="PF17946"/>
    </source>
</evidence>
<keyword evidence="9 10" id="KW-0234">DNA repair</keyword>
<dbReference type="InterPro" id="IPR013986">
    <property type="entry name" value="DExx_box_DNA_helicase_dom_sf"/>
</dbReference>
<dbReference type="Pfam" id="PF04257">
    <property type="entry name" value="Exonuc_V_gamma"/>
    <property type="match status" value="1"/>
</dbReference>
<dbReference type="InterPro" id="IPR027417">
    <property type="entry name" value="P-loop_NTPase"/>
</dbReference>
<gene>
    <name evidence="10 12" type="primary">recC</name>
    <name evidence="12" type="ORF">RHRU231_930039</name>
</gene>
<comment type="miscellaneous">
    <text evidence="10">In the RecBCD complex, RecB has a slow 3'-5' helicase, an exonuclease activity and loads RecA onto ssDNA, RecD has a fast 5'-3' helicase activity, while RecC stimulates the ATPase and processivity of the RecB helicase and contributes to recognition of the Chi site.</text>
</comment>
<evidence type="ECO:0000256" key="2">
    <source>
        <dbReference type="ARBA" id="ARBA00022741"/>
    </source>
</evidence>
<comment type="similarity">
    <text evidence="10">Belongs to the RecC family.</text>
</comment>
<proteinExistence type="inferred from homology"/>
<dbReference type="PANTHER" id="PTHR30591">
    <property type="entry name" value="RECBCD ENZYME SUBUNIT RECC"/>
    <property type="match status" value="1"/>
</dbReference>
<dbReference type="GO" id="GO:0009338">
    <property type="term" value="C:exodeoxyribonuclease V complex"/>
    <property type="evidence" value="ECO:0007669"/>
    <property type="project" value="InterPro"/>
</dbReference>
<comment type="subunit">
    <text evidence="10">Heterotrimer of RecB, RecC and RecD. All subunits contribute to DNA-binding.</text>
</comment>
<evidence type="ECO:0000256" key="1">
    <source>
        <dbReference type="ARBA" id="ARBA00022722"/>
    </source>
</evidence>
<reference evidence="12 13" key="1">
    <citation type="journal article" date="2014" name="Genome Announc.">
        <title>Draft Genome Sequence of Propane- and Butane-Oxidizing Actinobacterium Rhodococcus ruber IEGM 231.</title>
        <authorList>
            <person name="Ivshina I.B."/>
            <person name="Kuyukina M.S."/>
            <person name="Krivoruchko A.V."/>
            <person name="Barbe V."/>
            <person name="Fischer C."/>
        </authorList>
    </citation>
    <scope>NUCLEOTIDE SEQUENCE [LARGE SCALE GENOMIC DNA]</scope>
</reference>
<dbReference type="SUPFAM" id="SSF52540">
    <property type="entry name" value="P-loop containing nucleoside triphosphate hydrolases"/>
    <property type="match status" value="2"/>
</dbReference>
<organism evidence="12 13">
    <name type="scientific">Rhodococcus ruber</name>
    <dbReference type="NCBI Taxonomy" id="1830"/>
    <lineage>
        <taxon>Bacteria</taxon>
        <taxon>Bacillati</taxon>
        <taxon>Actinomycetota</taxon>
        <taxon>Actinomycetes</taxon>
        <taxon>Mycobacteriales</taxon>
        <taxon>Nocardiaceae</taxon>
        <taxon>Rhodococcus</taxon>
    </lineage>
</organism>
<dbReference type="Proteomes" id="UP000042997">
    <property type="component" value="Unassembled WGS sequence"/>
</dbReference>